<dbReference type="InterPro" id="IPR036250">
    <property type="entry name" value="AcylCo_DH-like_C"/>
</dbReference>
<evidence type="ECO:0000259" key="4">
    <source>
        <dbReference type="Pfam" id="PF08028"/>
    </source>
</evidence>
<dbReference type="Gene3D" id="1.10.540.10">
    <property type="entry name" value="Acyl-CoA dehydrogenase/oxidase, N-terminal domain"/>
    <property type="match status" value="1"/>
</dbReference>
<evidence type="ECO:0000259" key="3">
    <source>
        <dbReference type="Pfam" id="PF02771"/>
    </source>
</evidence>
<dbReference type="PANTHER" id="PTHR48083">
    <property type="entry name" value="MEDIUM-CHAIN SPECIFIC ACYL-COA DEHYDROGENASE, MITOCHONDRIAL-RELATED"/>
    <property type="match status" value="1"/>
</dbReference>
<comment type="caution">
    <text evidence="5">The sequence shown here is derived from an EMBL/GenBank/DDBJ whole genome shotgun (WGS) entry which is preliminary data.</text>
</comment>
<dbReference type="InterPro" id="IPR009100">
    <property type="entry name" value="AcylCoA_DH/oxidase_NM_dom_sf"/>
</dbReference>
<gene>
    <name evidence="5" type="ORF">LWC34_00140</name>
</gene>
<evidence type="ECO:0000256" key="1">
    <source>
        <dbReference type="ARBA" id="ARBA00023002"/>
    </source>
</evidence>
<accession>A0ABS8Z5V8</accession>
<dbReference type="InterPro" id="IPR013786">
    <property type="entry name" value="AcylCoA_DH/ox_N"/>
</dbReference>
<sequence length="377" mass="40787">MDVLTTVTQVLRANAAEAERANRLSDESAKALHDAGLFRLGVPKAYGGLEADLTSCLEVVVELARACPSSSWIIDVSYGAQHLAARFPDRTRQELWTDNPDQAFCGSFNGMAMSTARVDGGQVVSGRWSWVSGCYQANWAVLAVPLVDEQNETVGEAMALVPTRELSIEDTWDMAGLRGTGSHTLVAAEVFVPDHRIRDVADLMQPPAEVRESLYHVSLGSLALTFAGTMLGAAEEIFDATMRVVERGKPMADSVYEHLADSPDLRANLANARTLIDSARLHLFRAADSVDNDAPLDPKTRARVRMDTGYASKLLRQAADLLLSVGGASSLATSNPVQRYWRDLNTAARHPTISAELSTDIYGRALVGISEPASYLV</sequence>
<dbReference type="InterPro" id="IPR050741">
    <property type="entry name" value="Acyl-CoA_dehydrogenase"/>
</dbReference>
<organism evidence="5 6">
    <name type="scientific">Kibdelosporangium philippinense</name>
    <dbReference type="NCBI Taxonomy" id="211113"/>
    <lineage>
        <taxon>Bacteria</taxon>
        <taxon>Bacillati</taxon>
        <taxon>Actinomycetota</taxon>
        <taxon>Actinomycetes</taxon>
        <taxon>Pseudonocardiales</taxon>
        <taxon>Pseudonocardiaceae</taxon>
        <taxon>Kibdelosporangium</taxon>
    </lineage>
</organism>
<dbReference type="InterPro" id="IPR046373">
    <property type="entry name" value="Acyl-CoA_Oxase/DH_mid-dom_sf"/>
</dbReference>
<dbReference type="SUPFAM" id="SSF47203">
    <property type="entry name" value="Acyl-CoA dehydrogenase C-terminal domain-like"/>
    <property type="match status" value="1"/>
</dbReference>
<keyword evidence="6" id="KW-1185">Reference proteome</keyword>
<evidence type="ECO:0000313" key="6">
    <source>
        <dbReference type="Proteomes" id="UP001521150"/>
    </source>
</evidence>
<feature type="domain" description="Acyl-CoA dehydrogenase/oxidase N-terminal" evidence="3">
    <location>
        <begin position="7"/>
        <end position="77"/>
    </location>
</feature>
<proteinExistence type="inferred from homology"/>
<evidence type="ECO:0000256" key="2">
    <source>
        <dbReference type="ARBA" id="ARBA00049661"/>
    </source>
</evidence>
<dbReference type="PANTHER" id="PTHR48083:SF19">
    <property type="entry name" value="FLAVIN-DEPENDENT MONOOXYGENASE, OXYGENASE SUBUNIT HSAA"/>
    <property type="match status" value="1"/>
</dbReference>
<dbReference type="Gene3D" id="1.20.140.10">
    <property type="entry name" value="Butyryl-CoA Dehydrogenase, subunit A, domain 3"/>
    <property type="match status" value="1"/>
</dbReference>
<keyword evidence="1" id="KW-0560">Oxidoreductase</keyword>
<name>A0ABS8Z5V8_9PSEU</name>
<dbReference type="Pfam" id="PF02771">
    <property type="entry name" value="Acyl-CoA_dh_N"/>
    <property type="match status" value="1"/>
</dbReference>
<dbReference type="Proteomes" id="UP001521150">
    <property type="component" value="Unassembled WGS sequence"/>
</dbReference>
<dbReference type="RefSeq" id="WP_233722341.1">
    <property type="nucleotide sequence ID" value="NZ_JAJVCN010000001.1"/>
</dbReference>
<reference evidence="5 6" key="1">
    <citation type="submission" date="2021-12" db="EMBL/GenBank/DDBJ databases">
        <title>Genome sequence of Kibdelosporangium philippinense ATCC 49844.</title>
        <authorList>
            <person name="Fedorov E.A."/>
            <person name="Omeragic M."/>
            <person name="Shalygina K.F."/>
            <person name="Maclea K.S."/>
        </authorList>
    </citation>
    <scope>NUCLEOTIDE SEQUENCE [LARGE SCALE GENOMIC DNA]</scope>
    <source>
        <strain evidence="5 6">ATCC 49844</strain>
    </source>
</reference>
<dbReference type="EMBL" id="JAJVCN010000001">
    <property type="protein sequence ID" value="MCE7001257.1"/>
    <property type="molecule type" value="Genomic_DNA"/>
</dbReference>
<dbReference type="PIRSF" id="PIRSF016578">
    <property type="entry name" value="HsaA"/>
    <property type="match status" value="1"/>
</dbReference>
<dbReference type="SUPFAM" id="SSF56645">
    <property type="entry name" value="Acyl-CoA dehydrogenase NM domain-like"/>
    <property type="match status" value="1"/>
</dbReference>
<dbReference type="Pfam" id="PF08028">
    <property type="entry name" value="Acyl-CoA_dh_2"/>
    <property type="match status" value="1"/>
</dbReference>
<comment type="similarity">
    <text evidence="2">Belongs to the HpaH/HsaA monooxygenase family.</text>
</comment>
<protein>
    <submittedName>
        <fullName evidence="5">Acyl-CoA dehydrogenase family protein</fullName>
    </submittedName>
</protein>
<feature type="domain" description="Acyl-CoA dehydrogenase C-terminal" evidence="4">
    <location>
        <begin position="224"/>
        <end position="353"/>
    </location>
</feature>
<dbReference type="Gene3D" id="2.40.110.10">
    <property type="entry name" value="Butyryl-CoA Dehydrogenase, subunit A, domain 2"/>
    <property type="match status" value="1"/>
</dbReference>
<dbReference type="InterPro" id="IPR013107">
    <property type="entry name" value="Acyl-CoA_DH_C"/>
</dbReference>
<evidence type="ECO:0000313" key="5">
    <source>
        <dbReference type="EMBL" id="MCE7001257.1"/>
    </source>
</evidence>
<dbReference type="InterPro" id="IPR037069">
    <property type="entry name" value="AcylCoA_DH/ox_N_sf"/>
</dbReference>